<dbReference type="InterPro" id="IPR017853">
    <property type="entry name" value="GH"/>
</dbReference>
<name>A0AAV8TVW7_9ROSI</name>
<dbReference type="AlphaFoldDB" id="A0AAV8TVW7"/>
<evidence type="ECO:0000256" key="6">
    <source>
        <dbReference type="ARBA" id="ARBA00022622"/>
    </source>
</evidence>
<comment type="subcellular location">
    <subcellularLocation>
        <location evidence="2">Cell membrane</location>
        <topology evidence="2">Lipid-anchor</topology>
        <topology evidence="2">GPI-anchor</topology>
    </subcellularLocation>
</comment>
<evidence type="ECO:0000256" key="12">
    <source>
        <dbReference type="ARBA" id="ARBA00023180"/>
    </source>
</evidence>
<evidence type="ECO:0000256" key="4">
    <source>
        <dbReference type="ARBA" id="ARBA00012780"/>
    </source>
</evidence>
<keyword evidence="9" id="KW-0611">Plant defense</keyword>
<evidence type="ECO:0000256" key="10">
    <source>
        <dbReference type="ARBA" id="ARBA00023136"/>
    </source>
</evidence>
<comment type="catalytic activity">
    <reaction evidence="1">
        <text>Hydrolysis of (1-&gt;3)-beta-D-glucosidic linkages in (1-&gt;3)-beta-D-glucans.</text>
        <dbReference type="EC" id="3.2.1.39"/>
    </reaction>
</comment>
<comment type="caution">
    <text evidence="21">The sequence shown here is derived from an EMBL/GenBank/DDBJ whole genome shotgun (WGS) entry which is preliminary data.</text>
</comment>
<evidence type="ECO:0000256" key="16">
    <source>
        <dbReference type="ARBA" id="ARBA00033417"/>
    </source>
</evidence>
<evidence type="ECO:0000259" key="20">
    <source>
        <dbReference type="SMART" id="SM00768"/>
    </source>
</evidence>
<dbReference type="Gene3D" id="1.20.58.1040">
    <property type="match status" value="1"/>
</dbReference>
<sequence>MATVLLFMLLAVSVVSADQNAFIGVNIGTALSDMPSPTQMVALLKAQNIRHVRLYDADRAMLLALANTGIHVTVSVPNDQLLGIGQSNATAANWVKRNIIAHVPATNITAIAVGSEVLTTLPNAAPVLVSALKFIHSALVASNLDSQIKVSTPHASSIILDSFPPSQAFFNRSWDPIMVPLLKFLQSTGSYFMLNAYPYYDYMQSNGVEAVDANTLLHYTNVFDAVVDAAYFAMFYLNFTNVPLVVTESGWPSKGDSSEPDATNENANTYNSNLIRHVLNNTGTPKHPGIAVSTYVYELYNEDERPGPVSEKNWGLFDANGLPVYILHLTGAGTVLANDTTNQTFCVAKEGADPKMLQAALDWACGPGRVDCSPMLQGQPCYDPDNVAAHSTYAFNAYFQKMSKAPGTCDFKGVATITTTDPSK</sequence>
<organism evidence="21 22">
    <name type="scientific">Erythroxylum novogranatense</name>
    <dbReference type="NCBI Taxonomy" id="1862640"/>
    <lineage>
        <taxon>Eukaryota</taxon>
        <taxon>Viridiplantae</taxon>
        <taxon>Streptophyta</taxon>
        <taxon>Embryophyta</taxon>
        <taxon>Tracheophyta</taxon>
        <taxon>Spermatophyta</taxon>
        <taxon>Magnoliopsida</taxon>
        <taxon>eudicotyledons</taxon>
        <taxon>Gunneridae</taxon>
        <taxon>Pentapetalae</taxon>
        <taxon>rosids</taxon>
        <taxon>fabids</taxon>
        <taxon>Malpighiales</taxon>
        <taxon>Erythroxylaceae</taxon>
        <taxon>Erythroxylum</taxon>
    </lineage>
</organism>
<dbReference type="GO" id="GO:0006952">
    <property type="term" value="P:defense response"/>
    <property type="evidence" value="ECO:0007669"/>
    <property type="project" value="UniProtKB-KW"/>
</dbReference>
<evidence type="ECO:0000256" key="11">
    <source>
        <dbReference type="ARBA" id="ARBA00023157"/>
    </source>
</evidence>
<reference evidence="21 22" key="1">
    <citation type="submission" date="2021-09" db="EMBL/GenBank/DDBJ databases">
        <title>Genomic insights and catalytic innovation underlie evolution of tropane alkaloids biosynthesis.</title>
        <authorList>
            <person name="Wang Y.-J."/>
            <person name="Tian T."/>
            <person name="Huang J.-P."/>
            <person name="Huang S.-X."/>
        </authorList>
    </citation>
    <scope>NUCLEOTIDE SEQUENCE [LARGE SCALE GENOMIC DNA]</scope>
    <source>
        <strain evidence="21">KIB-2018</strain>
        <tissue evidence="21">Leaf</tissue>
    </source>
</reference>
<evidence type="ECO:0000313" key="22">
    <source>
        <dbReference type="Proteomes" id="UP001159364"/>
    </source>
</evidence>
<dbReference type="PANTHER" id="PTHR32227">
    <property type="entry name" value="GLUCAN ENDO-1,3-BETA-GLUCOSIDASE BG1-RELATED-RELATED"/>
    <property type="match status" value="1"/>
</dbReference>
<keyword evidence="22" id="KW-1185">Reference proteome</keyword>
<keyword evidence="8 18" id="KW-0378">Hydrolase</keyword>
<feature type="domain" description="X8" evidence="20">
    <location>
        <begin position="344"/>
        <end position="423"/>
    </location>
</feature>
<evidence type="ECO:0000256" key="9">
    <source>
        <dbReference type="ARBA" id="ARBA00022821"/>
    </source>
</evidence>
<evidence type="ECO:0000256" key="1">
    <source>
        <dbReference type="ARBA" id="ARBA00000382"/>
    </source>
</evidence>
<dbReference type="FunFam" id="3.20.20.80:FF:000002">
    <property type="entry name" value="Glucan endo-1,3-beta-glucosidase 3"/>
    <property type="match status" value="1"/>
</dbReference>
<keyword evidence="7 19" id="KW-0732">Signal</keyword>
<evidence type="ECO:0000256" key="5">
    <source>
        <dbReference type="ARBA" id="ARBA00022475"/>
    </source>
</evidence>
<dbReference type="InterPro" id="IPR044965">
    <property type="entry name" value="Glyco_hydro_17_plant"/>
</dbReference>
<dbReference type="Pfam" id="PF00332">
    <property type="entry name" value="Glyco_hydro_17"/>
    <property type="match status" value="1"/>
</dbReference>
<keyword evidence="14 18" id="KW-0326">Glycosidase</keyword>
<evidence type="ECO:0000256" key="2">
    <source>
        <dbReference type="ARBA" id="ARBA00004609"/>
    </source>
</evidence>
<dbReference type="InterPro" id="IPR000490">
    <property type="entry name" value="Glyco_hydro_17"/>
</dbReference>
<dbReference type="GO" id="GO:0005975">
    <property type="term" value="P:carbohydrate metabolic process"/>
    <property type="evidence" value="ECO:0007669"/>
    <property type="project" value="InterPro"/>
</dbReference>
<dbReference type="SMART" id="SM00768">
    <property type="entry name" value="X8"/>
    <property type="match status" value="1"/>
</dbReference>
<comment type="similarity">
    <text evidence="3 17">Belongs to the glycosyl hydrolase 17 family.</text>
</comment>
<dbReference type="EC" id="3.2.1.39" evidence="4"/>
<feature type="signal peptide" evidence="19">
    <location>
        <begin position="1"/>
        <end position="17"/>
    </location>
</feature>
<evidence type="ECO:0000256" key="13">
    <source>
        <dbReference type="ARBA" id="ARBA00023288"/>
    </source>
</evidence>
<dbReference type="FunFam" id="1.20.58.1040:FF:000001">
    <property type="entry name" value="Glucan endo-1,3-beta-glucosidase 4"/>
    <property type="match status" value="1"/>
</dbReference>
<dbReference type="GO" id="GO:0009506">
    <property type="term" value="C:plasmodesma"/>
    <property type="evidence" value="ECO:0007669"/>
    <property type="project" value="UniProtKB-ARBA"/>
</dbReference>
<keyword evidence="11" id="KW-1015">Disulfide bond</keyword>
<dbReference type="GO" id="GO:0005886">
    <property type="term" value="C:plasma membrane"/>
    <property type="evidence" value="ECO:0007669"/>
    <property type="project" value="UniProtKB-SubCell"/>
</dbReference>
<keyword evidence="10" id="KW-0472">Membrane</keyword>
<evidence type="ECO:0000313" key="21">
    <source>
        <dbReference type="EMBL" id="KAJ8770069.1"/>
    </source>
</evidence>
<gene>
    <name evidence="21" type="ORF">K2173_010114</name>
</gene>
<evidence type="ECO:0000256" key="15">
    <source>
        <dbReference type="ARBA" id="ARBA00033335"/>
    </source>
</evidence>
<feature type="chain" id="PRO_5044023883" description="glucan endo-1,3-beta-D-glucosidase" evidence="19">
    <location>
        <begin position="18"/>
        <end position="424"/>
    </location>
</feature>
<evidence type="ECO:0000256" key="8">
    <source>
        <dbReference type="ARBA" id="ARBA00022801"/>
    </source>
</evidence>
<keyword evidence="13" id="KW-0449">Lipoprotein</keyword>
<keyword evidence="5" id="KW-1003">Cell membrane</keyword>
<keyword evidence="6" id="KW-0336">GPI-anchor</keyword>
<evidence type="ECO:0000256" key="14">
    <source>
        <dbReference type="ARBA" id="ARBA00023295"/>
    </source>
</evidence>
<protein>
    <recommendedName>
        <fullName evidence="4">glucan endo-1,3-beta-D-glucosidase</fullName>
        <ecNumber evidence="4">3.2.1.39</ecNumber>
    </recommendedName>
    <alternativeName>
        <fullName evidence="15">(1-&gt;3)-beta-glucan endohydrolase</fullName>
    </alternativeName>
    <alternativeName>
        <fullName evidence="16">Beta-1,3-endoglucanase</fullName>
    </alternativeName>
</protein>
<dbReference type="PROSITE" id="PS00587">
    <property type="entry name" value="GLYCOSYL_HYDROL_F17"/>
    <property type="match status" value="1"/>
</dbReference>
<dbReference type="InterPro" id="IPR012946">
    <property type="entry name" value="X8"/>
</dbReference>
<evidence type="ECO:0000256" key="7">
    <source>
        <dbReference type="ARBA" id="ARBA00022729"/>
    </source>
</evidence>
<proteinExistence type="inferred from homology"/>
<accession>A0AAV8TVW7</accession>
<evidence type="ECO:0000256" key="17">
    <source>
        <dbReference type="RuleBase" id="RU004335"/>
    </source>
</evidence>
<keyword evidence="12" id="KW-0325">Glycoprotein</keyword>
<dbReference type="Pfam" id="PF07983">
    <property type="entry name" value="X8"/>
    <property type="match status" value="1"/>
</dbReference>
<dbReference type="GO" id="GO:0098552">
    <property type="term" value="C:side of membrane"/>
    <property type="evidence" value="ECO:0007669"/>
    <property type="project" value="UniProtKB-KW"/>
</dbReference>
<dbReference type="Proteomes" id="UP001159364">
    <property type="component" value="Linkage Group LG03"/>
</dbReference>
<dbReference type="Gene3D" id="3.20.20.80">
    <property type="entry name" value="Glycosidases"/>
    <property type="match status" value="1"/>
</dbReference>
<dbReference type="GO" id="GO:0042973">
    <property type="term" value="F:glucan endo-1,3-beta-D-glucosidase activity"/>
    <property type="evidence" value="ECO:0007669"/>
    <property type="project" value="UniProtKB-EC"/>
</dbReference>
<evidence type="ECO:0000256" key="19">
    <source>
        <dbReference type="SAM" id="SignalP"/>
    </source>
</evidence>
<evidence type="ECO:0000256" key="3">
    <source>
        <dbReference type="ARBA" id="ARBA00008773"/>
    </source>
</evidence>
<dbReference type="SUPFAM" id="SSF51445">
    <property type="entry name" value="(Trans)glycosidases"/>
    <property type="match status" value="1"/>
</dbReference>
<evidence type="ECO:0000256" key="18">
    <source>
        <dbReference type="RuleBase" id="RU004336"/>
    </source>
</evidence>
<dbReference type="EMBL" id="JAIWQS010000003">
    <property type="protein sequence ID" value="KAJ8770069.1"/>
    <property type="molecule type" value="Genomic_DNA"/>
</dbReference>